<dbReference type="Proteomes" id="UP000198460">
    <property type="component" value="Unassembled WGS sequence"/>
</dbReference>
<accession>A0A238HC63</accession>
<evidence type="ECO:0000313" key="3">
    <source>
        <dbReference type="Proteomes" id="UP000198460"/>
    </source>
</evidence>
<name>A0A238HC63_9BURK</name>
<dbReference type="EMBL" id="FXAN01000106">
    <property type="protein sequence ID" value="SMG02625.1"/>
    <property type="molecule type" value="Genomic_DNA"/>
</dbReference>
<reference evidence="2 3" key="1">
    <citation type="submission" date="2017-04" db="EMBL/GenBank/DDBJ databases">
        <authorList>
            <person name="Afonso C.L."/>
            <person name="Miller P.J."/>
            <person name="Scott M.A."/>
            <person name="Spackman E."/>
            <person name="Goraichik I."/>
            <person name="Dimitrov K.M."/>
            <person name="Suarez D.L."/>
            <person name="Swayne D.E."/>
        </authorList>
    </citation>
    <scope>NUCLEOTIDE SEQUENCE [LARGE SCALE GENOMIC DNA]</scope>
    <source>
        <strain evidence="2">LMG 28154</strain>
    </source>
</reference>
<feature type="region of interest" description="Disordered" evidence="1">
    <location>
        <begin position="1"/>
        <end position="60"/>
    </location>
</feature>
<dbReference type="AlphaFoldDB" id="A0A238HC63"/>
<gene>
    <name evidence="2" type="ORF">BSIN_1067</name>
</gene>
<feature type="compositionally biased region" description="Basic residues" evidence="1">
    <location>
        <begin position="14"/>
        <end position="24"/>
    </location>
</feature>
<evidence type="ECO:0000256" key="1">
    <source>
        <dbReference type="SAM" id="MobiDB-lite"/>
    </source>
</evidence>
<organism evidence="2 3">
    <name type="scientific">Burkholderia singularis</name>
    <dbReference type="NCBI Taxonomy" id="1503053"/>
    <lineage>
        <taxon>Bacteria</taxon>
        <taxon>Pseudomonadati</taxon>
        <taxon>Pseudomonadota</taxon>
        <taxon>Betaproteobacteria</taxon>
        <taxon>Burkholderiales</taxon>
        <taxon>Burkholderiaceae</taxon>
        <taxon>Burkholderia</taxon>
        <taxon>pseudomallei group</taxon>
    </lineage>
</organism>
<sequence length="60" mass="6578">MRPLINASIDSGAARRRSKVRRRLVGTAGSADIAQKHEKSAASRSGAGRAEDHRAWPRKR</sequence>
<feature type="compositionally biased region" description="Basic and acidic residues" evidence="1">
    <location>
        <begin position="49"/>
        <end position="60"/>
    </location>
</feature>
<protein>
    <submittedName>
        <fullName evidence="2">Uncharacterized protein</fullName>
    </submittedName>
</protein>
<proteinExistence type="predicted"/>
<evidence type="ECO:0000313" key="2">
    <source>
        <dbReference type="EMBL" id="SMG02625.1"/>
    </source>
</evidence>